<name>A0ABP7EHX0_9ACTN</name>
<keyword evidence="3" id="KW-1185">Reference proteome</keyword>
<dbReference type="Proteomes" id="UP001500051">
    <property type="component" value="Unassembled WGS sequence"/>
</dbReference>
<organism evidence="2 3">
    <name type="scientific">Microlunatus aurantiacus</name>
    <dbReference type="NCBI Taxonomy" id="446786"/>
    <lineage>
        <taxon>Bacteria</taxon>
        <taxon>Bacillati</taxon>
        <taxon>Actinomycetota</taxon>
        <taxon>Actinomycetes</taxon>
        <taxon>Propionibacteriales</taxon>
        <taxon>Propionibacteriaceae</taxon>
        <taxon>Microlunatus</taxon>
    </lineage>
</organism>
<protein>
    <submittedName>
        <fullName evidence="2">Uncharacterized protein</fullName>
    </submittedName>
</protein>
<sequence length="284" mass="31617">MQHGRLRTEVVGRRKMLTAEVTGDLDKHRRRARGTPTSTRASDHPTDRSTTLWHHSFMAALNPAQELLDLFEVWFKDQASDVVTSRGYAGESPHIIAENMRRGMQAVVGIDRALDQLAARGRKIAVYLQYVAKWTFMVVAYPQAWQQVASSNLYSKDAVNVLELLAHQIDNDLADTDPAAVEHLTQVLADVRAVLGEDDSISPELRWYLGRLLSQIDDALTDATYNVFDLRSALERLWVAMGAATAESREPTRWQKIRDQILVPASVGILTGMPGTVLQLTSGG</sequence>
<proteinExistence type="predicted"/>
<reference evidence="3" key="1">
    <citation type="journal article" date="2019" name="Int. J. Syst. Evol. Microbiol.">
        <title>The Global Catalogue of Microorganisms (GCM) 10K type strain sequencing project: providing services to taxonomists for standard genome sequencing and annotation.</title>
        <authorList>
            <consortium name="The Broad Institute Genomics Platform"/>
            <consortium name="The Broad Institute Genome Sequencing Center for Infectious Disease"/>
            <person name="Wu L."/>
            <person name="Ma J."/>
        </authorList>
    </citation>
    <scope>NUCLEOTIDE SEQUENCE [LARGE SCALE GENOMIC DNA]</scope>
    <source>
        <strain evidence="3">JCM 16548</strain>
    </source>
</reference>
<gene>
    <name evidence="2" type="ORF">GCM10022204_44430</name>
</gene>
<evidence type="ECO:0000313" key="3">
    <source>
        <dbReference type="Proteomes" id="UP001500051"/>
    </source>
</evidence>
<dbReference type="EMBL" id="BAAAYX010000031">
    <property type="protein sequence ID" value="GAA3719386.1"/>
    <property type="molecule type" value="Genomic_DNA"/>
</dbReference>
<comment type="caution">
    <text evidence="2">The sequence shown here is derived from an EMBL/GenBank/DDBJ whole genome shotgun (WGS) entry which is preliminary data.</text>
</comment>
<accession>A0ABP7EHX0</accession>
<evidence type="ECO:0000256" key="1">
    <source>
        <dbReference type="SAM" id="MobiDB-lite"/>
    </source>
</evidence>
<feature type="region of interest" description="Disordered" evidence="1">
    <location>
        <begin position="18"/>
        <end position="48"/>
    </location>
</feature>
<evidence type="ECO:0000313" key="2">
    <source>
        <dbReference type="EMBL" id="GAA3719386.1"/>
    </source>
</evidence>